<feature type="domain" description="HAMP" evidence="10">
    <location>
        <begin position="178"/>
        <end position="231"/>
    </location>
</feature>
<dbReference type="InterPro" id="IPR003660">
    <property type="entry name" value="HAMP_dom"/>
</dbReference>
<proteinExistence type="predicted"/>
<dbReference type="OrthoDB" id="2521613at2"/>
<evidence type="ECO:0000256" key="7">
    <source>
        <dbReference type="SAM" id="Coils"/>
    </source>
</evidence>
<sequence length="547" mass="61155">MTTFKRQLQWTVAIIVTLALVLSSVLHAYFATERSRENALSALQSQLNVVAYNLVPALYFSDSDESLAILAGLQIQENILGTGLYLDGTLELPVDQPFAETGVRLLRPHLGDNRYQVARGLVFSLTPIVSEGERLGYLYVEARVPQLSDIIFDTLKLAAIVVLICTMVAAALTTFLSKGLASPITELVRVADKIVNNKHWSLRAPETEYLELQQLGHSFNRVLDSIEQEVVDRKQRQRELDNLNRTLEEKVVQRTLALEQKNAELEGTLQALERSQQQLVQREKMAGLGELVAGVAHEINTPVGISITATSHVMDNTRQLRKMFAENTLTRTQFSDYMDLVYESGEIALRNLERAAELVHSFKLVAVDQSSEESRRFNLLAYMEEVIASLRPRLKNTQHKIVLEGDSDIEFYGQPGMFAQLLTNLIMNSLLHGFEAHSEGRIEIALQRLPDRPDVNDENSTVHWAKICFSDSGKGVDDAVMARLFDPFFTTKRHSGGSGLGTHIIFNLVTHGLKGTISASNGKLNGLSYEIEFPLQEAKPFADQTRH</sequence>
<feature type="coiled-coil region" evidence="7">
    <location>
        <begin position="226"/>
        <end position="282"/>
    </location>
</feature>
<keyword evidence="8" id="KW-1133">Transmembrane helix</keyword>
<dbReference type="GO" id="GO:0007165">
    <property type="term" value="P:signal transduction"/>
    <property type="evidence" value="ECO:0007669"/>
    <property type="project" value="InterPro"/>
</dbReference>
<dbReference type="SMART" id="SM00387">
    <property type="entry name" value="HATPase_c"/>
    <property type="match status" value="1"/>
</dbReference>
<keyword evidence="6" id="KW-0418">Kinase</keyword>
<dbReference type="Proteomes" id="UP000252558">
    <property type="component" value="Unassembled WGS sequence"/>
</dbReference>
<comment type="subcellular location">
    <subcellularLocation>
        <location evidence="2">Membrane</location>
    </subcellularLocation>
</comment>
<evidence type="ECO:0000256" key="3">
    <source>
        <dbReference type="ARBA" id="ARBA00012438"/>
    </source>
</evidence>
<dbReference type="InterPro" id="IPR036890">
    <property type="entry name" value="HATPase_C_sf"/>
</dbReference>
<evidence type="ECO:0000259" key="10">
    <source>
        <dbReference type="PROSITE" id="PS50885"/>
    </source>
</evidence>
<evidence type="ECO:0000313" key="12">
    <source>
        <dbReference type="Proteomes" id="UP000252558"/>
    </source>
</evidence>
<dbReference type="PANTHER" id="PTHR43065:SF47">
    <property type="match status" value="1"/>
</dbReference>
<evidence type="ECO:0000256" key="6">
    <source>
        <dbReference type="ARBA" id="ARBA00022777"/>
    </source>
</evidence>
<reference evidence="11 12" key="1">
    <citation type="submission" date="2018-07" db="EMBL/GenBank/DDBJ databases">
        <title>Corallincola holothuriorum sp. nov., a new facultative anaerobe isolated from sea cucumber Apostichopus japonicus.</title>
        <authorList>
            <person name="Xia H."/>
        </authorList>
    </citation>
    <scope>NUCLEOTIDE SEQUENCE [LARGE SCALE GENOMIC DNA]</scope>
    <source>
        <strain evidence="11 12">C4</strain>
    </source>
</reference>
<dbReference type="PROSITE" id="PS50109">
    <property type="entry name" value="HIS_KIN"/>
    <property type="match status" value="1"/>
</dbReference>
<dbReference type="GO" id="GO:0016020">
    <property type="term" value="C:membrane"/>
    <property type="evidence" value="ECO:0007669"/>
    <property type="project" value="UniProtKB-SubCell"/>
</dbReference>
<organism evidence="11 12">
    <name type="scientific">Corallincola holothuriorum</name>
    <dbReference type="NCBI Taxonomy" id="2282215"/>
    <lineage>
        <taxon>Bacteria</taxon>
        <taxon>Pseudomonadati</taxon>
        <taxon>Pseudomonadota</taxon>
        <taxon>Gammaproteobacteria</taxon>
        <taxon>Alteromonadales</taxon>
        <taxon>Psychromonadaceae</taxon>
        <taxon>Corallincola</taxon>
    </lineage>
</organism>
<feature type="transmembrane region" description="Helical" evidence="8">
    <location>
        <begin position="12"/>
        <end position="31"/>
    </location>
</feature>
<evidence type="ECO:0000256" key="1">
    <source>
        <dbReference type="ARBA" id="ARBA00000085"/>
    </source>
</evidence>
<dbReference type="InterPro" id="IPR003594">
    <property type="entry name" value="HATPase_dom"/>
</dbReference>
<dbReference type="AlphaFoldDB" id="A0A368NIJ2"/>
<accession>A0A368NIJ2</accession>
<dbReference type="PANTHER" id="PTHR43065">
    <property type="entry name" value="SENSOR HISTIDINE KINASE"/>
    <property type="match status" value="1"/>
</dbReference>
<protein>
    <recommendedName>
        <fullName evidence="3">histidine kinase</fullName>
        <ecNumber evidence="3">2.7.13.3</ecNumber>
    </recommendedName>
</protein>
<comment type="catalytic activity">
    <reaction evidence="1">
        <text>ATP + protein L-histidine = ADP + protein N-phospho-L-histidine.</text>
        <dbReference type="EC" id="2.7.13.3"/>
    </reaction>
</comment>
<gene>
    <name evidence="11" type="ORF">DU002_10140</name>
</gene>
<dbReference type="RefSeq" id="WP_114338263.1">
    <property type="nucleotide sequence ID" value="NZ_QPID01000005.1"/>
</dbReference>
<evidence type="ECO:0000256" key="4">
    <source>
        <dbReference type="ARBA" id="ARBA00022553"/>
    </source>
</evidence>
<dbReference type="InterPro" id="IPR005467">
    <property type="entry name" value="His_kinase_dom"/>
</dbReference>
<keyword evidence="4" id="KW-0597">Phosphoprotein</keyword>
<feature type="transmembrane region" description="Helical" evidence="8">
    <location>
        <begin position="157"/>
        <end position="176"/>
    </location>
</feature>
<keyword evidence="12" id="KW-1185">Reference proteome</keyword>
<dbReference type="Gene3D" id="6.10.340.10">
    <property type="match status" value="1"/>
</dbReference>
<keyword evidence="5" id="KW-0808">Transferase</keyword>
<evidence type="ECO:0000259" key="9">
    <source>
        <dbReference type="PROSITE" id="PS50109"/>
    </source>
</evidence>
<keyword evidence="7" id="KW-0175">Coiled coil</keyword>
<dbReference type="Gene3D" id="3.30.565.10">
    <property type="entry name" value="Histidine kinase-like ATPase, C-terminal domain"/>
    <property type="match status" value="1"/>
</dbReference>
<dbReference type="Gene3D" id="1.10.287.130">
    <property type="match status" value="1"/>
</dbReference>
<dbReference type="GO" id="GO:0004673">
    <property type="term" value="F:protein histidine kinase activity"/>
    <property type="evidence" value="ECO:0007669"/>
    <property type="project" value="UniProtKB-EC"/>
</dbReference>
<dbReference type="Pfam" id="PF02518">
    <property type="entry name" value="HATPase_c"/>
    <property type="match status" value="1"/>
</dbReference>
<keyword evidence="8" id="KW-0472">Membrane</keyword>
<feature type="domain" description="Histidine kinase" evidence="9">
    <location>
        <begin position="294"/>
        <end position="537"/>
    </location>
</feature>
<dbReference type="SUPFAM" id="SSF55874">
    <property type="entry name" value="ATPase domain of HSP90 chaperone/DNA topoisomerase II/histidine kinase"/>
    <property type="match status" value="1"/>
</dbReference>
<evidence type="ECO:0000256" key="2">
    <source>
        <dbReference type="ARBA" id="ARBA00004370"/>
    </source>
</evidence>
<comment type="caution">
    <text evidence="11">The sequence shown here is derived from an EMBL/GenBank/DDBJ whole genome shotgun (WGS) entry which is preliminary data.</text>
</comment>
<evidence type="ECO:0000256" key="8">
    <source>
        <dbReference type="SAM" id="Phobius"/>
    </source>
</evidence>
<evidence type="ECO:0000313" key="11">
    <source>
        <dbReference type="EMBL" id="RCU49976.1"/>
    </source>
</evidence>
<keyword evidence="8" id="KW-0812">Transmembrane</keyword>
<dbReference type="EMBL" id="QPID01000005">
    <property type="protein sequence ID" value="RCU49976.1"/>
    <property type="molecule type" value="Genomic_DNA"/>
</dbReference>
<evidence type="ECO:0000256" key="5">
    <source>
        <dbReference type="ARBA" id="ARBA00022679"/>
    </source>
</evidence>
<dbReference type="SMART" id="SM00304">
    <property type="entry name" value="HAMP"/>
    <property type="match status" value="1"/>
</dbReference>
<name>A0A368NIJ2_9GAMM</name>
<dbReference type="EC" id="2.7.13.3" evidence="3"/>
<dbReference type="PROSITE" id="PS50885">
    <property type="entry name" value="HAMP"/>
    <property type="match status" value="1"/>
</dbReference>